<dbReference type="Pfam" id="PF10989">
    <property type="entry name" value="DUF2808"/>
    <property type="match status" value="1"/>
</dbReference>
<protein>
    <submittedName>
        <fullName evidence="2">DUF2808 domain-containing protein</fullName>
    </submittedName>
</protein>
<evidence type="ECO:0000256" key="1">
    <source>
        <dbReference type="SAM" id="SignalP"/>
    </source>
</evidence>
<organism evidence="2 3">
    <name type="scientific">Pegethrix bostrychoides GSE-TBD4-15B</name>
    <dbReference type="NCBI Taxonomy" id="2839662"/>
    <lineage>
        <taxon>Bacteria</taxon>
        <taxon>Bacillati</taxon>
        <taxon>Cyanobacteriota</taxon>
        <taxon>Cyanophyceae</taxon>
        <taxon>Oculatellales</taxon>
        <taxon>Oculatellaceae</taxon>
        <taxon>Pegethrix</taxon>
    </lineage>
</organism>
<feature type="signal peptide" evidence="1">
    <location>
        <begin position="1"/>
        <end position="27"/>
    </location>
</feature>
<feature type="chain" id="PRO_5037567436" evidence="1">
    <location>
        <begin position="28"/>
        <end position="191"/>
    </location>
</feature>
<dbReference type="EMBL" id="JAHHHV010000004">
    <property type="protein sequence ID" value="MBW4464024.1"/>
    <property type="molecule type" value="Genomic_DNA"/>
</dbReference>
<dbReference type="Proteomes" id="UP000707356">
    <property type="component" value="Unassembled WGS sequence"/>
</dbReference>
<sequence length="191" mass="21146">MLKLHRKLVGLSLGWIVLTLSPLSAQSAKPKDRGYFVRPPSLEATRVTQAQVFAQGATYYFTLSLPNHDNTPLQQISIAQQDAANRARFIQFDPTQAEVFVGTPDQKGELIPVREAQFDPDKQTLLLTLDSPVQPGDTVTVALHPKRNPRRDGLYLFGITAFPTGTTPQGQFLGFGRIQFYGDENAAFESD</sequence>
<dbReference type="SUPFAM" id="SSF63737">
    <property type="entry name" value="Leukotriene A4 hydrolase N-terminal domain"/>
    <property type="match status" value="1"/>
</dbReference>
<dbReference type="InterPro" id="IPR021256">
    <property type="entry name" value="DUF2808"/>
</dbReference>
<reference evidence="2" key="1">
    <citation type="submission" date="2021-05" db="EMBL/GenBank/DDBJ databases">
        <authorList>
            <person name="Pietrasiak N."/>
            <person name="Ward R."/>
            <person name="Stajich J.E."/>
            <person name="Kurbessoian T."/>
        </authorList>
    </citation>
    <scope>NUCLEOTIDE SEQUENCE</scope>
    <source>
        <strain evidence="2">GSE-TBD4-15B</strain>
    </source>
</reference>
<keyword evidence="1" id="KW-0732">Signal</keyword>
<accession>A0A951U2W9</accession>
<evidence type="ECO:0000313" key="3">
    <source>
        <dbReference type="Proteomes" id="UP000707356"/>
    </source>
</evidence>
<dbReference type="AlphaFoldDB" id="A0A951U2W9"/>
<comment type="caution">
    <text evidence="2">The sequence shown here is derived from an EMBL/GenBank/DDBJ whole genome shotgun (WGS) entry which is preliminary data.</text>
</comment>
<name>A0A951U2W9_9CYAN</name>
<gene>
    <name evidence="2" type="ORF">KME07_01110</name>
</gene>
<evidence type="ECO:0000313" key="2">
    <source>
        <dbReference type="EMBL" id="MBW4464024.1"/>
    </source>
</evidence>
<dbReference type="InterPro" id="IPR042097">
    <property type="entry name" value="Aminopeptidase_N-like_N_sf"/>
</dbReference>
<reference evidence="2" key="2">
    <citation type="journal article" date="2022" name="Microbiol. Resour. Announc.">
        <title>Metagenome Sequencing to Explore Phylogenomics of Terrestrial Cyanobacteria.</title>
        <authorList>
            <person name="Ward R.D."/>
            <person name="Stajich J.E."/>
            <person name="Johansen J.R."/>
            <person name="Huntemann M."/>
            <person name="Clum A."/>
            <person name="Foster B."/>
            <person name="Foster B."/>
            <person name="Roux S."/>
            <person name="Palaniappan K."/>
            <person name="Varghese N."/>
            <person name="Mukherjee S."/>
            <person name="Reddy T.B.K."/>
            <person name="Daum C."/>
            <person name="Copeland A."/>
            <person name="Chen I.A."/>
            <person name="Ivanova N.N."/>
            <person name="Kyrpides N.C."/>
            <person name="Shapiro N."/>
            <person name="Eloe-Fadrosh E.A."/>
            <person name="Pietrasiak N."/>
        </authorList>
    </citation>
    <scope>NUCLEOTIDE SEQUENCE</scope>
    <source>
        <strain evidence="2">GSE-TBD4-15B</strain>
    </source>
</reference>
<proteinExistence type="predicted"/>